<comment type="subcellular location">
    <subcellularLocation>
        <location evidence="2">Nucleus</location>
    </subcellularLocation>
</comment>
<dbReference type="SUPFAM" id="SSF50249">
    <property type="entry name" value="Nucleic acid-binding proteins"/>
    <property type="match status" value="1"/>
</dbReference>
<dbReference type="Proteomes" id="UP000189911">
    <property type="component" value="Chromosome A"/>
</dbReference>
<dbReference type="PROSITE" id="PS00697">
    <property type="entry name" value="DNA_LIGASE_A1"/>
    <property type="match status" value="1"/>
</dbReference>
<dbReference type="PROSITE" id="PS50160">
    <property type="entry name" value="DNA_LIGASE_A3"/>
    <property type="match status" value="1"/>
</dbReference>
<keyword evidence="5" id="KW-0479">Metal-binding</keyword>
<dbReference type="GO" id="GO:0006303">
    <property type="term" value="P:double-strand break repair via nonhomologous end joining"/>
    <property type="evidence" value="ECO:0007669"/>
    <property type="project" value="TreeGrafter"/>
</dbReference>
<dbReference type="GO" id="GO:0006310">
    <property type="term" value="P:DNA recombination"/>
    <property type="evidence" value="ECO:0007669"/>
    <property type="project" value="UniProtKB-KW"/>
</dbReference>
<dbReference type="Pfam" id="PF04675">
    <property type="entry name" value="DNA_ligase_A_N"/>
    <property type="match status" value="1"/>
</dbReference>
<evidence type="ECO:0000256" key="8">
    <source>
        <dbReference type="ARBA" id="ARBA00022763"/>
    </source>
</evidence>
<dbReference type="SUPFAM" id="SSF56091">
    <property type="entry name" value="DNA ligase/mRNA capping enzyme, catalytic domain"/>
    <property type="match status" value="1"/>
</dbReference>
<evidence type="ECO:0000313" key="20">
    <source>
        <dbReference type="Proteomes" id="UP000189911"/>
    </source>
</evidence>
<evidence type="ECO:0000256" key="4">
    <source>
        <dbReference type="ARBA" id="ARBA00022598"/>
    </source>
</evidence>
<dbReference type="Gene3D" id="1.10.3260.10">
    <property type="entry name" value="DNA ligase, ATP-dependent, N-terminal domain"/>
    <property type="match status" value="1"/>
</dbReference>
<dbReference type="AlphaFoldDB" id="A0A1G4IS06"/>
<dbReference type="GO" id="GO:0006297">
    <property type="term" value="P:nucleotide-excision repair, DNA gap filling"/>
    <property type="evidence" value="ECO:0007669"/>
    <property type="project" value="TreeGrafter"/>
</dbReference>
<name>A0A1G4IS06_9SACH</name>
<evidence type="ECO:0000256" key="1">
    <source>
        <dbReference type="ARBA" id="ARBA00001946"/>
    </source>
</evidence>
<dbReference type="Gene3D" id="2.40.50.140">
    <property type="entry name" value="Nucleic acid-binding proteins"/>
    <property type="match status" value="1"/>
</dbReference>
<evidence type="ECO:0000256" key="10">
    <source>
        <dbReference type="ARBA" id="ARBA00022842"/>
    </source>
</evidence>
<evidence type="ECO:0000256" key="5">
    <source>
        <dbReference type="ARBA" id="ARBA00022723"/>
    </source>
</evidence>
<dbReference type="InterPro" id="IPR001357">
    <property type="entry name" value="BRCT_dom"/>
</dbReference>
<keyword evidence="12 15" id="KW-0234">DNA repair</keyword>
<dbReference type="GO" id="GO:0071897">
    <property type="term" value="P:DNA biosynthetic process"/>
    <property type="evidence" value="ECO:0007669"/>
    <property type="project" value="InterPro"/>
</dbReference>
<dbReference type="Gene3D" id="3.30.470.30">
    <property type="entry name" value="DNA ligase/mRNA capping enzyme"/>
    <property type="match status" value="1"/>
</dbReference>
<evidence type="ECO:0000259" key="18">
    <source>
        <dbReference type="PROSITE" id="PS50172"/>
    </source>
</evidence>
<keyword evidence="8 15" id="KW-0227">DNA damage</keyword>
<keyword evidence="10" id="KW-0460">Magnesium</keyword>
<dbReference type="InterPro" id="IPR012310">
    <property type="entry name" value="DNA_ligase_ATP-dep_cent"/>
</dbReference>
<dbReference type="SUPFAM" id="SSF52113">
    <property type="entry name" value="BRCT domain"/>
    <property type="match status" value="2"/>
</dbReference>
<evidence type="ECO:0000256" key="3">
    <source>
        <dbReference type="ARBA" id="ARBA00007572"/>
    </source>
</evidence>
<keyword evidence="6" id="KW-0677">Repeat</keyword>
<evidence type="ECO:0000259" key="17">
    <source>
        <dbReference type="PROSITE" id="PS50160"/>
    </source>
</evidence>
<keyword evidence="11 15" id="KW-0233">DNA recombination</keyword>
<gene>
    <name evidence="19" type="ORF">LANO_0A06766G</name>
</gene>
<keyword evidence="4 15" id="KW-0436">Ligase</keyword>
<dbReference type="Pfam" id="PF16589">
    <property type="entry name" value="BRCT_2"/>
    <property type="match status" value="2"/>
</dbReference>
<feature type="domain" description="ATP-dependent DNA ligase family profile" evidence="17">
    <location>
        <begin position="398"/>
        <end position="526"/>
    </location>
</feature>
<proteinExistence type="inferred from homology"/>
<keyword evidence="7 15" id="KW-0547">Nucleotide-binding</keyword>
<keyword evidence="20" id="KW-1185">Reference proteome</keyword>
<feature type="domain" description="BRCT" evidence="18">
    <location>
        <begin position="853"/>
        <end position="960"/>
    </location>
</feature>
<dbReference type="GO" id="GO:0005524">
    <property type="term" value="F:ATP binding"/>
    <property type="evidence" value="ECO:0007669"/>
    <property type="project" value="UniProtKB-KW"/>
</dbReference>
<dbReference type="InterPro" id="IPR029710">
    <property type="entry name" value="LIG4"/>
</dbReference>
<dbReference type="Pfam" id="PF01068">
    <property type="entry name" value="DNA_ligase_A_M"/>
    <property type="match status" value="1"/>
</dbReference>
<evidence type="ECO:0000256" key="14">
    <source>
        <dbReference type="ARBA" id="ARBA00034003"/>
    </source>
</evidence>
<evidence type="ECO:0000256" key="13">
    <source>
        <dbReference type="ARBA" id="ARBA00023242"/>
    </source>
</evidence>
<dbReference type="CDD" id="cd07968">
    <property type="entry name" value="OBF_DNA_ligase_IV"/>
    <property type="match status" value="1"/>
</dbReference>
<dbReference type="InterPro" id="IPR016059">
    <property type="entry name" value="DNA_ligase_ATP-dep_CS"/>
</dbReference>
<sequence>MYSARKYGNIKGIFIYMNDSTDPHSQSSSQLSSEYKPKNFAPSPDFRWLCAELFAKLDTISENRPKYGKSATVKYLEVIIYFIKLWRTTVGDNFYPVLRLILPYRDIRTYNIKEFTLIKALCKSLNLPRDSLTERRLINWKQYAGRGVNLSHFCVQEISKRRREPENLGSMSIDKLNETLSDLSKEASTTKWGFTGLSESPSFQYCMQHMSFLELRYFFDIILKVRVIGGLEHKFLSCWHPDAQDYLGVVSDLKVLTEKLWDPSVRLGRTDLSINIGYAFAPHLAKRIHISYEKICVKLKSDFLIEEKMDGERIQLHYMEGGSKLRFLSRRGTDYTHLYGESVQQGVVSQFLRLKDDVRDCVLDGEMVSFDKDRKVVLPFGIVKSSAVQELVNASASIENEGYRPLYMIFDLVYLNGVSLTRLPLHVRKEYLKAILTPVPYAVEILPGLRSEDPSAITTSLQRAIEMGSEGLILKQYSSTYDIGARNDHWVKIKPEYFEDLGETMDLIIIGRDPGKKDSLMCGLVETRSEEEQLIIEKSSGKNSSSTLTVLSFCNVANGVSDEEFKEIDRKTRGLWKAFKVQSPPESLLEFGTKQPVEWIDPRLSLVLEVKARSVDNNDQIGKKYKVGSTLHGAYCRRIRDDKDWTSCATVEQYQQAKRAHNYYAYKKRGHEVSARKRKSPKIPKLSYLEDSGALNTVQETKIFEGINFYILSDFVDLCGRRYDKQLIALEVKKHGGNLMHNITVKPEELSSLWIVSGKTTIECRSLFERGYDIIDPSWVFDSIASGARVRMEPKHCFYASCRLLDNSKRRVDKFGDSFCRPSSRVELQRLIEASYKTVAESRIGVLSELDAAPLFMLQRYQVYVVANSPILTEVQEMKTTIKLFGGSIVENISQCNLIIAHSVPKNEDCFSIKQLRKEVAKKFLGEVSIARFVPHIVNTRWLKACVDEQCLVPEEDYPFV</sequence>
<dbReference type="InterPro" id="IPR036599">
    <property type="entry name" value="DNA_ligase_N_sf"/>
</dbReference>
<dbReference type="GO" id="GO:0046872">
    <property type="term" value="F:metal ion binding"/>
    <property type="evidence" value="ECO:0007669"/>
    <property type="project" value="UniProtKB-KW"/>
</dbReference>
<dbReference type="InterPro" id="IPR000977">
    <property type="entry name" value="DNA_ligase_ATP-dep"/>
</dbReference>
<dbReference type="OrthoDB" id="151490at2759"/>
<evidence type="ECO:0000256" key="11">
    <source>
        <dbReference type="ARBA" id="ARBA00023172"/>
    </source>
</evidence>
<dbReference type="CDD" id="cd07903">
    <property type="entry name" value="Adenylation_DNA_ligase_IV"/>
    <property type="match status" value="1"/>
</dbReference>
<evidence type="ECO:0000256" key="16">
    <source>
        <dbReference type="RuleBase" id="RU004196"/>
    </source>
</evidence>
<keyword evidence="9 15" id="KW-0067">ATP-binding</keyword>
<reference evidence="20" key="1">
    <citation type="submission" date="2016-03" db="EMBL/GenBank/DDBJ databases">
        <authorList>
            <person name="Devillers Hugo."/>
        </authorList>
    </citation>
    <scope>NUCLEOTIDE SEQUENCE [LARGE SCALE GENOMIC DNA]</scope>
</reference>
<dbReference type="PROSITE" id="PS50172">
    <property type="entry name" value="BRCT"/>
    <property type="match status" value="2"/>
</dbReference>
<dbReference type="GO" id="GO:0032807">
    <property type="term" value="C:DNA ligase IV complex"/>
    <property type="evidence" value="ECO:0007669"/>
    <property type="project" value="TreeGrafter"/>
</dbReference>
<evidence type="ECO:0000256" key="9">
    <source>
        <dbReference type="ARBA" id="ARBA00022840"/>
    </source>
</evidence>
<dbReference type="InterPro" id="IPR036420">
    <property type="entry name" value="BRCT_dom_sf"/>
</dbReference>
<dbReference type="InterPro" id="IPR012308">
    <property type="entry name" value="DNA_ligase_ATP-dep_N"/>
</dbReference>
<evidence type="ECO:0000256" key="7">
    <source>
        <dbReference type="ARBA" id="ARBA00022741"/>
    </source>
</evidence>
<evidence type="ECO:0000256" key="15">
    <source>
        <dbReference type="RuleBase" id="RU000617"/>
    </source>
</evidence>
<dbReference type="GO" id="GO:0003677">
    <property type="term" value="F:DNA binding"/>
    <property type="evidence" value="ECO:0007669"/>
    <property type="project" value="InterPro"/>
</dbReference>
<dbReference type="PANTHER" id="PTHR45997">
    <property type="entry name" value="DNA LIGASE 4"/>
    <property type="match status" value="1"/>
</dbReference>
<dbReference type="InterPro" id="IPR044125">
    <property type="entry name" value="Adenylation_DNA_ligase_IV"/>
</dbReference>
<comment type="cofactor">
    <cofactor evidence="1">
        <name>Mg(2+)</name>
        <dbReference type="ChEBI" id="CHEBI:18420"/>
    </cofactor>
</comment>
<evidence type="ECO:0000256" key="12">
    <source>
        <dbReference type="ARBA" id="ARBA00023204"/>
    </source>
</evidence>
<protein>
    <recommendedName>
        <fullName evidence="15">DNA ligase</fullName>
        <ecNumber evidence="15">6.5.1.1</ecNumber>
    </recommendedName>
</protein>
<dbReference type="EC" id="6.5.1.1" evidence="15"/>
<comment type="similarity">
    <text evidence="3 16">Belongs to the ATP-dependent DNA ligase family.</text>
</comment>
<dbReference type="InterPro" id="IPR012340">
    <property type="entry name" value="NA-bd_OB-fold"/>
</dbReference>
<dbReference type="EMBL" id="LT598449">
    <property type="protein sequence ID" value="SCU79578.1"/>
    <property type="molecule type" value="Genomic_DNA"/>
</dbReference>
<dbReference type="NCBIfam" id="TIGR00574">
    <property type="entry name" value="dnl1"/>
    <property type="match status" value="1"/>
</dbReference>
<organism evidence="19 20">
    <name type="scientific">Lachancea nothofagi CBS 11611</name>
    <dbReference type="NCBI Taxonomy" id="1266666"/>
    <lineage>
        <taxon>Eukaryota</taxon>
        <taxon>Fungi</taxon>
        <taxon>Dikarya</taxon>
        <taxon>Ascomycota</taxon>
        <taxon>Saccharomycotina</taxon>
        <taxon>Saccharomycetes</taxon>
        <taxon>Saccharomycetales</taxon>
        <taxon>Saccharomycetaceae</taxon>
        <taxon>Lachancea</taxon>
    </lineage>
</organism>
<evidence type="ECO:0000313" key="19">
    <source>
        <dbReference type="EMBL" id="SCU79578.1"/>
    </source>
</evidence>
<dbReference type="Gene3D" id="3.40.50.10190">
    <property type="entry name" value="BRCT domain"/>
    <property type="match status" value="2"/>
</dbReference>
<comment type="catalytic activity">
    <reaction evidence="14 15">
        <text>ATP + (deoxyribonucleotide)n-3'-hydroxyl + 5'-phospho-(deoxyribonucleotide)m = (deoxyribonucleotide)n+m + AMP + diphosphate.</text>
        <dbReference type="EC" id="6.5.1.1"/>
    </reaction>
</comment>
<dbReference type="PANTHER" id="PTHR45997:SF1">
    <property type="entry name" value="DNA LIGASE 4"/>
    <property type="match status" value="1"/>
</dbReference>
<dbReference type="SMART" id="SM00292">
    <property type="entry name" value="BRCT"/>
    <property type="match status" value="2"/>
</dbReference>
<evidence type="ECO:0000256" key="2">
    <source>
        <dbReference type="ARBA" id="ARBA00004123"/>
    </source>
</evidence>
<feature type="domain" description="BRCT" evidence="18">
    <location>
        <begin position="699"/>
        <end position="797"/>
    </location>
</feature>
<dbReference type="GO" id="GO:0003910">
    <property type="term" value="F:DNA ligase (ATP) activity"/>
    <property type="evidence" value="ECO:0007669"/>
    <property type="project" value="UniProtKB-EC"/>
</dbReference>
<dbReference type="CDD" id="cd17744">
    <property type="entry name" value="BRCT_MDC1_rpt1"/>
    <property type="match status" value="1"/>
</dbReference>
<evidence type="ECO:0000256" key="6">
    <source>
        <dbReference type="ARBA" id="ARBA00022737"/>
    </source>
</evidence>
<keyword evidence="13" id="KW-0539">Nucleus</keyword>
<accession>A0A1G4IS06</accession>